<dbReference type="Proteomes" id="UP001206788">
    <property type="component" value="Unassembled WGS sequence"/>
</dbReference>
<evidence type="ECO:0000313" key="2">
    <source>
        <dbReference type="Proteomes" id="UP001206788"/>
    </source>
</evidence>
<protein>
    <submittedName>
        <fullName evidence="1">Uncharacterized protein</fullName>
    </submittedName>
</protein>
<evidence type="ECO:0000313" key="1">
    <source>
        <dbReference type="EMBL" id="MCS5488863.1"/>
    </source>
</evidence>
<proteinExistence type="predicted"/>
<organism evidence="1 2">
    <name type="scientific">Algoriphagus limi</name>
    <dbReference type="NCBI Taxonomy" id="2975273"/>
    <lineage>
        <taxon>Bacteria</taxon>
        <taxon>Pseudomonadati</taxon>
        <taxon>Bacteroidota</taxon>
        <taxon>Cytophagia</taxon>
        <taxon>Cytophagales</taxon>
        <taxon>Cyclobacteriaceae</taxon>
        <taxon>Algoriphagus</taxon>
    </lineage>
</organism>
<accession>A0ABT2G0R7</accession>
<gene>
    <name evidence="1" type="ORF">NY014_00395</name>
</gene>
<sequence length="334" mass="38820">MTLNRIYFAVLIIWISACGSSKSEIPITSEPIVKKKIEHFNIIFAPDLSNRVISEIRPKPVEDTQIILDFIRNVERVLTYKRNQNQYDIYSFDFINKNLISRFNVDLDAMRLDFSIFDNRQIERIDYLRNRSSIKTFDSDLQRFESELKKVYTSAEKDNYGADIYSYLNSLSQSNLGKDLNEFEYQNVVYQGVYRNILIIFTDGYIEAGLYGDEGCKDGNQCYYLSSNKISEFRKAYKDSGEISIENFFLKNNYGIVPVNNPVLTEFEVLVLEINDRSLDVAGNATVHPKDYEIIKLFWSDWLQKSGVKKFDILPISSSKDLAQKNILEFLGIK</sequence>
<dbReference type="RefSeq" id="WP_259412546.1">
    <property type="nucleotide sequence ID" value="NZ_JANWGH010000001.1"/>
</dbReference>
<dbReference type="PROSITE" id="PS51257">
    <property type="entry name" value="PROKAR_LIPOPROTEIN"/>
    <property type="match status" value="1"/>
</dbReference>
<dbReference type="EMBL" id="JANWGH010000001">
    <property type="protein sequence ID" value="MCS5488863.1"/>
    <property type="molecule type" value="Genomic_DNA"/>
</dbReference>
<reference evidence="1 2" key="1">
    <citation type="submission" date="2022-08" db="EMBL/GenBank/DDBJ databases">
        <title>Algoriphagus sp. CAU 1643 isolated from mud.</title>
        <authorList>
            <person name="Kim W."/>
        </authorList>
    </citation>
    <scope>NUCLEOTIDE SEQUENCE [LARGE SCALE GENOMIC DNA]</scope>
    <source>
        <strain evidence="1 2">CAU 1643</strain>
    </source>
</reference>
<name>A0ABT2G0R7_9BACT</name>
<comment type="caution">
    <text evidence="1">The sequence shown here is derived from an EMBL/GenBank/DDBJ whole genome shotgun (WGS) entry which is preliminary data.</text>
</comment>
<keyword evidence="2" id="KW-1185">Reference proteome</keyword>